<gene>
    <name evidence="1" type="ORF">TCLT_LOCUS9021</name>
</gene>
<reference evidence="3" key="1">
    <citation type="submission" date="2017-02" db="UniProtKB">
        <authorList>
            <consortium name="WormBaseParasite"/>
        </authorList>
    </citation>
    <scope>IDENTIFICATION</scope>
</reference>
<dbReference type="WBParaSite" id="TCLT_0000903201-mRNA-1">
    <property type="protein sequence ID" value="TCLT_0000903201-mRNA-1"/>
    <property type="gene ID" value="TCLT_0000903201"/>
</dbReference>
<organism evidence="3">
    <name type="scientific">Thelazia callipaeda</name>
    <name type="common">Oriental eyeworm</name>
    <name type="synonym">Parasitic nematode</name>
    <dbReference type="NCBI Taxonomy" id="103827"/>
    <lineage>
        <taxon>Eukaryota</taxon>
        <taxon>Metazoa</taxon>
        <taxon>Ecdysozoa</taxon>
        <taxon>Nematoda</taxon>
        <taxon>Chromadorea</taxon>
        <taxon>Rhabditida</taxon>
        <taxon>Spirurina</taxon>
        <taxon>Spiruromorpha</taxon>
        <taxon>Thelazioidea</taxon>
        <taxon>Thelaziidae</taxon>
        <taxon>Thelazia</taxon>
    </lineage>
</organism>
<dbReference type="AlphaFoldDB" id="A0A0N5D7I4"/>
<accession>A0A0N5D7I4</accession>
<protein>
    <submittedName>
        <fullName evidence="3">Coatomer subunit zeta</fullName>
    </submittedName>
</protein>
<proteinExistence type="predicted"/>
<evidence type="ECO:0000313" key="1">
    <source>
        <dbReference type="EMBL" id="VDN06621.1"/>
    </source>
</evidence>
<sequence>MCTHCFLVSTSTLTTVRVNSARASAQYSNELNRGKKYKQEDSRIRTSIKEGIEESNPNMVPKPYDDLFIEPAGDYDVVYADYNTTLVYLIFKLLFFDSNNLAIVFKKLASELKKFQLISSMIDTHLLNCYG</sequence>
<dbReference type="Proteomes" id="UP000276776">
    <property type="component" value="Unassembled WGS sequence"/>
</dbReference>
<evidence type="ECO:0000313" key="2">
    <source>
        <dbReference type="Proteomes" id="UP000276776"/>
    </source>
</evidence>
<dbReference type="OrthoDB" id="5847979at2759"/>
<evidence type="ECO:0000313" key="3">
    <source>
        <dbReference type="WBParaSite" id="TCLT_0000903201-mRNA-1"/>
    </source>
</evidence>
<keyword evidence="2" id="KW-1185">Reference proteome</keyword>
<dbReference type="EMBL" id="UYYF01004719">
    <property type="protein sequence ID" value="VDN06621.1"/>
    <property type="molecule type" value="Genomic_DNA"/>
</dbReference>
<name>A0A0N5D7I4_THECL</name>
<reference evidence="1 2" key="2">
    <citation type="submission" date="2018-11" db="EMBL/GenBank/DDBJ databases">
        <authorList>
            <consortium name="Pathogen Informatics"/>
        </authorList>
    </citation>
    <scope>NUCLEOTIDE SEQUENCE [LARGE SCALE GENOMIC DNA]</scope>
</reference>